<protein>
    <submittedName>
        <fullName evidence="1">Uncharacterized protein</fullName>
    </submittedName>
</protein>
<dbReference type="EMBL" id="KZ825381">
    <property type="protein sequence ID" value="RAH41938.1"/>
    <property type="molecule type" value="Genomic_DNA"/>
</dbReference>
<sequence>MAFRGETRVSVRYRLWVGRCTFILFASFFLEILPMYFSPFFRFHPLSQLIFP</sequence>
<reference evidence="1" key="1">
    <citation type="submission" date="2018-02" db="EMBL/GenBank/DDBJ databases">
        <title>The genomes of Aspergillus section Nigri reveals drivers in fungal speciation.</title>
        <authorList>
            <consortium name="DOE Joint Genome Institute"/>
            <person name="Vesth T.C."/>
            <person name="Nybo J."/>
            <person name="Theobald S."/>
            <person name="Brandl J."/>
            <person name="Frisvad J.C."/>
            <person name="Nielsen K.F."/>
            <person name="Lyhne E.K."/>
            <person name="Kogle M.E."/>
            <person name="Kuo A."/>
            <person name="Riley R."/>
            <person name="Clum A."/>
            <person name="Nolan M."/>
            <person name="Lipzen A."/>
            <person name="Salamov A."/>
            <person name="Henrissat B."/>
            <person name="Wiebenga A."/>
            <person name="De vries R.P."/>
            <person name="Grigoriev I.V."/>
            <person name="Mortensen U.H."/>
            <person name="Andersen M.R."/>
            <person name="Baker S.E."/>
        </authorList>
    </citation>
    <scope>NUCLEOTIDE SEQUENCE</scope>
    <source>
        <strain evidence="1">CBS 621.78</strain>
    </source>
</reference>
<accession>A0ACD1FY38</accession>
<name>A0ACD1FY38_9EURO</name>
<evidence type="ECO:0000313" key="2">
    <source>
        <dbReference type="Proteomes" id="UP000249057"/>
    </source>
</evidence>
<proteinExistence type="predicted"/>
<keyword evidence="2" id="KW-1185">Reference proteome</keyword>
<organism evidence="1 2">
    <name type="scientific">Aspergillus brunneoviolaceus CBS 621.78</name>
    <dbReference type="NCBI Taxonomy" id="1450534"/>
    <lineage>
        <taxon>Eukaryota</taxon>
        <taxon>Fungi</taxon>
        <taxon>Dikarya</taxon>
        <taxon>Ascomycota</taxon>
        <taxon>Pezizomycotina</taxon>
        <taxon>Eurotiomycetes</taxon>
        <taxon>Eurotiomycetidae</taxon>
        <taxon>Eurotiales</taxon>
        <taxon>Aspergillaceae</taxon>
        <taxon>Aspergillus</taxon>
        <taxon>Aspergillus subgen. Circumdati</taxon>
    </lineage>
</organism>
<gene>
    <name evidence="1" type="ORF">BO95DRAFT_255313</name>
</gene>
<evidence type="ECO:0000313" key="1">
    <source>
        <dbReference type="EMBL" id="RAH41938.1"/>
    </source>
</evidence>
<dbReference type="Proteomes" id="UP000249057">
    <property type="component" value="Unassembled WGS sequence"/>
</dbReference>